<gene>
    <name evidence="8" type="ORF">MNOR_LOCUS29491</name>
</gene>
<dbReference type="GO" id="GO:0008270">
    <property type="term" value="F:zinc ion binding"/>
    <property type="evidence" value="ECO:0007669"/>
    <property type="project" value="UniProtKB-KW"/>
</dbReference>
<dbReference type="Gene3D" id="3.30.160.60">
    <property type="entry name" value="Classic Zinc Finger"/>
    <property type="match status" value="1"/>
</dbReference>
<feature type="non-terminal residue" evidence="8">
    <location>
        <position position="180"/>
    </location>
</feature>
<dbReference type="PANTHER" id="PTHR23226:SF416">
    <property type="entry name" value="FI01424P"/>
    <property type="match status" value="1"/>
</dbReference>
<keyword evidence="6" id="KW-0539">Nucleus</keyword>
<evidence type="ECO:0000256" key="5">
    <source>
        <dbReference type="ARBA" id="ARBA00022833"/>
    </source>
</evidence>
<dbReference type="AlphaFoldDB" id="A0AAV2RWT3"/>
<evidence type="ECO:0000256" key="6">
    <source>
        <dbReference type="ARBA" id="ARBA00023242"/>
    </source>
</evidence>
<keyword evidence="5" id="KW-0862">Zinc</keyword>
<reference evidence="8 9" key="1">
    <citation type="submission" date="2024-05" db="EMBL/GenBank/DDBJ databases">
        <authorList>
            <person name="Wallberg A."/>
        </authorList>
    </citation>
    <scope>NUCLEOTIDE SEQUENCE [LARGE SCALE GENOMIC DNA]</scope>
</reference>
<dbReference type="EMBL" id="CAXKWB010034243">
    <property type="protein sequence ID" value="CAL4144313.1"/>
    <property type="molecule type" value="Genomic_DNA"/>
</dbReference>
<comment type="caution">
    <text evidence="8">The sequence shown here is derived from an EMBL/GenBank/DDBJ whole genome shotgun (WGS) entry which is preliminary data.</text>
</comment>
<feature type="region of interest" description="Disordered" evidence="7">
    <location>
        <begin position="159"/>
        <end position="180"/>
    </location>
</feature>
<dbReference type="SUPFAM" id="SSF57667">
    <property type="entry name" value="beta-beta-alpha zinc fingers"/>
    <property type="match status" value="1"/>
</dbReference>
<dbReference type="GO" id="GO:0005634">
    <property type="term" value="C:nucleus"/>
    <property type="evidence" value="ECO:0007669"/>
    <property type="project" value="UniProtKB-SubCell"/>
</dbReference>
<evidence type="ECO:0000313" key="9">
    <source>
        <dbReference type="Proteomes" id="UP001497623"/>
    </source>
</evidence>
<evidence type="ECO:0008006" key="10">
    <source>
        <dbReference type="Google" id="ProtNLM"/>
    </source>
</evidence>
<evidence type="ECO:0000256" key="2">
    <source>
        <dbReference type="ARBA" id="ARBA00022723"/>
    </source>
</evidence>
<name>A0AAV2RWT3_MEGNR</name>
<keyword evidence="9" id="KW-1185">Reference proteome</keyword>
<proteinExistence type="predicted"/>
<keyword evidence="4" id="KW-0863">Zinc-finger</keyword>
<accession>A0AAV2RWT3</accession>
<dbReference type="GO" id="GO:0000981">
    <property type="term" value="F:DNA-binding transcription factor activity, RNA polymerase II-specific"/>
    <property type="evidence" value="ECO:0007669"/>
    <property type="project" value="TreeGrafter"/>
</dbReference>
<dbReference type="PANTHER" id="PTHR23226">
    <property type="entry name" value="ZINC FINGER AND SCAN DOMAIN-CONTAINING"/>
    <property type="match status" value="1"/>
</dbReference>
<keyword evidence="2" id="KW-0479">Metal-binding</keyword>
<evidence type="ECO:0000256" key="3">
    <source>
        <dbReference type="ARBA" id="ARBA00022737"/>
    </source>
</evidence>
<feature type="compositionally biased region" description="Basic and acidic residues" evidence="7">
    <location>
        <begin position="170"/>
        <end position="180"/>
    </location>
</feature>
<keyword evidence="3" id="KW-0677">Repeat</keyword>
<evidence type="ECO:0000256" key="7">
    <source>
        <dbReference type="SAM" id="MobiDB-lite"/>
    </source>
</evidence>
<dbReference type="GO" id="GO:0000978">
    <property type="term" value="F:RNA polymerase II cis-regulatory region sequence-specific DNA binding"/>
    <property type="evidence" value="ECO:0007669"/>
    <property type="project" value="TreeGrafter"/>
</dbReference>
<evidence type="ECO:0000256" key="4">
    <source>
        <dbReference type="ARBA" id="ARBA00022771"/>
    </source>
</evidence>
<dbReference type="InterPro" id="IPR036236">
    <property type="entry name" value="Znf_C2H2_sf"/>
</dbReference>
<sequence>MLNRIEISKISINKMNLVIRRKFCGNQHMISLLFDVNIKDEIVVNEEPKNIQVVEIKLKKEIEIYEEPIIFKEERDIVKHELTHTGENSYACRFYDKASSQNKNVIIHQSTQPSEVIQKVDPQSISIPVHTGNILYKMNQCVKDFSNKKSFKDHLIVRPREKPQNNSLIEHQKAHIGENP</sequence>
<organism evidence="8 9">
    <name type="scientific">Meganyctiphanes norvegica</name>
    <name type="common">Northern krill</name>
    <name type="synonym">Thysanopoda norvegica</name>
    <dbReference type="NCBI Taxonomy" id="48144"/>
    <lineage>
        <taxon>Eukaryota</taxon>
        <taxon>Metazoa</taxon>
        <taxon>Ecdysozoa</taxon>
        <taxon>Arthropoda</taxon>
        <taxon>Crustacea</taxon>
        <taxon>Multicrustacea</taxon>
        <taxon>Malacostraca</taxon>
        <taxon>Eumalacostraca</taxon>
        <taxon>Eucarida</taxon>
        <taxon>Euphausiacea</taxon>
        <taxon>Euphausiidae</taxon>
        <taxon>Meganyctiphanes</taxon>
    </lineage>
</organism>
<dbReference type="Proteomes" id="UP001497623">
    <property type="component" value="Unassembled WGS sequence"/>
</dbReference>
<protein>
    <recommendedName>
        <fullName evidence="10">C2H2-type domain-containing protein</fullName>
    </recommendedName>
</protein>
<evidence type="ECO:0000313" key="8">
    <source>
        <dbReference type="EMBL" id="CAL4144313.1"/>
    </source>
</evidence>
<evidence type="ECO:0000256" key="1">
    <source>
        <dbReference type="ARBA" id="ARBA00004123"/>
    </source>
</evidence>
<comment type="subcellular location">
    <subcellularLocation>
        <location evidence="1">Nucleus</location>
    </subcellularLocation>
</comment>